<dbReference type="EMBL" id="KN847323">
    <property type="protein sequence ID" value="KIW49319.1"/>
    <property type="molecule type" value="Genomic_DNA"/>
</dbReference>
<dbReference type="CDD" id="cd00067">
    <property type="entry name" value="GAL4"/>
    <property type="match status" value="1"/>
</dbReference>
<dbReference type="InterPro" id="IPR036864">
    <property type="entry name" value="Zn2-C6_fun-type_DNA-bd_sf"/>
</dbReference>
<dbReference type="PANTHER" id="PTHR47256">
    <property type="entry name" value="ZN(II)2CYS6 TRANSCRIPTION FACTOR (EUROFUNG)-RELATED"/>
    <property type="match status" value="1"/>
</dbReference>
<accession>A0A0D2EN72</accession>
<dbReference type="SMART" id="SM00066">
    <property type="entry name" value="GAL4"/>
    <property type="match status" value="1"/>
</dbReference>
<name>A0A0D2EN72_9EURO</name>
<evidence type="ECO:0000256" key="4">
    <source>
        <dbReference type="ARBA" id="ARBA00023242"/>
    </source>
</evidence>
<dbReference type="SUPFAM" id="SSF57701">
    <property type="entry name" value="Zn2/Cys6 DNA-binding domain"/>
    <property type="match status" value="1"/>
</dbReference>
<evidence type="ECO:0000256" key="3">
    <source>
        <dbReference type="ARBA" id="ARBA00023163"/>
    </source>
</evidence>
<dbReference type="Proteomes" id="UP000054342">
    <property type="component" value="Unassembled WGS sequence"/>
</dbReference>
<dbReference type="GeneID" id="25332919"/>
<evidence type="ECO:0000259" key="6">
    <source>
        <dbReference type="PROSITE" id="PS50048"/>
    </source>
</evidence>
<keyword evidence="4" id="KW-0539">Nucleus</keyword>
<gene>
    <name evidence="7" type="ORF">PV05_11011</name>
</gene>
<dbReference type="STRING" id="348802.A0A0D2EN72"/>
<dbReference type="HOGENOM" id="CLU_007003_8_2_1"/>
<dbReference type="Pfam" id="PF00172">
    <property type="entry name" value="Zn_clus"/>
    <property type="match status" value="1"/>
</dbReference>
<dbReference type="InterPro" id="IPR001138">
    <property type="entry name" value="Zn2Cys6_DnaBD"/>
</dbReference>
<dbReference type="InterPro" id="IPR053187">
    <property type="entry name" value="Notoamide_regulator"/>
</dbReference>
<feature type="domain" description="Zn(2)-C6 fungal-type" evidence="6">
    <location>
        <begin position="39"/>
        <end position="68"/>
    </location>
</feature>
<dbReference type="CDD" id="cd12148">
    <property type="entry name" value="fungal_TF_MHR"/>
    <property type="match status" value="1"/>
</dbReference>
<evidence type="ECO:0000313" key="7">
    <source>
        <dbReference type="EMBL" id="KIW49319.1"/>
    </source>
</evidence>
<dbReference type="GO" id="GO:0003677">
    <property type="term" value="F:DNA binding"/>
    <property type="evidence" value="ECO:0007669"/>
    <property type="project" value="UniProtKB-KW"/>
</dbReference>
<dbReference type="Gene3D" id="4.10.240.10">
    <property type="entry name" value="Zn(2)-C6 fungal-type DNA-binding domain"/>
    <property type="match status" value="1"/>
</dbReference>
<reference evidence="7 8" key="1">
    <citation type="submission" date="2015-01" db="EMBL/GenBank/DDBJ databases">
        <title>The Genome Sequence of Exophiala xenobiotica CBS118157.</title>
        <authorList>
            <consortium name="The Broad Institute Genomics Platform"/>
            <person name="Cuomo C."/>
            <person name="de Hoog S."/>
            <person name="Gorbushina A."/>
            <person name="Stielow B."/>
            <person name="Teixiera M."/>
            <person name="Abouelleil A."/>
            <person name="Chapman S.B."/>
            <person name="Priest M."/>
            <person name="Young S.K."/>
            <person name="Wortman J."/>
            <person name="Nusbaum C."/>
            <person name="Birren B."/>
        </authorList>
    </citation>
    <scope>NUCLEOTIDE SEQUENCE [LARGE SCALE GENOMIC DNA]</scope>
    <source>
        <strain evidence="7 8">CBS 118157</strain>
    </source>
</reference>
<feature type="compositionally biased region" description="Polar residues" evidence="5">
    <location>
        <begin position="148"/>
        <end position="164"/>
    </location>
</feature>
<evidence type="ECO:0000256" key="5">
    <source>
        <dbReference type="SAM" id="MobiDB-lite"/>
    </source>
</evidence>
<proteinExistence type="predicted"/>
<dbReference type="RefSeq" id="XP_013309906.1">
    <property type="nucleotide sequence ID" value="XM_013454452.1"/>
</dbReference>
<keyword evidence="2" id="KW-0238">DNA-binding</keyword>
<keyword evidence="8" id="KW-1185">Reference proteome</keyword>
<organism evidence="7 8">
    <name type="scientific">Exophiala xenobiotica</name>
    <dbReference type="NCBI Taxonomy" id="348802"/>
    <lineage>
        <taxon>Eukaryota</taxon>
        <taxon>Fungi</taxon>
        <taxon>Dikarya</taxon>
        <taxon>Ascomycota</taxon>
        <taxon>Pezizomycotina</taxon>
        <taxon>Eurotiomycetes</taxon>
        <taxon>Chaetothyriomycetidae</taxon>
        <taxon>Chaetothyriales</taxon>
        <taxon>Herpotrichiellaceae</taxon>
        <taxon>Exophiala</taxon>
    </lineage>
</organism>
<dbReference type="PANTHER" id="PTHR47256:SF1">
    <property type="entry name" value="ZN(II)2CYS6 TRANSCRIPTION FACTOR (EUROFUNG)"/>
    <property type="match status" value="1"/>
</dbReference>
<dbReference type="PROSITE" id="PS50048">
    <property type="entry name" value="ZN2_CY6_FUNGAL_2"/>
    <property type="match status" value="1"/>
</dbReference>
<evidence type="ECO:0000256" key="1">
    <source>
        <dbReference type="ARBA" id="ARBA00023015"/>
    </source>
</evidence>
<keyword evidence="3" id="KW-0804">Transcription</keyword>
<keyword evidence="1" id="KW-0805">Transcription regulation</keyword>
<evidence type="ECO:0000313" key="8">
    <source>
        <dbReference type="Proteomes" id="UP000054342"/>
    </source>
</evidence>
<sequence length="661" mass="73937">MSQKPPRPLAPATPMYPAALPGPSILQSPAKQRRNITTACRACRKRRTKCDDNTPCAACVAKRTDCIREAGEDGRRRMAWKRKVEELESDQRLLPDLMEAIRNGEQGQVESLIRMIRATTSNQEVSDYLATNFPRPAVDGEDDEGRSKTSTRQQSPQSLQSRFSRSMSVSITPMFSVPAKPWTTVTDDDWLVSHLVSLWFTWRHWCYPFVDRETLIAAMRSGDEDGGVCSPALVNMILADACFDYDNEEDDNGNPSIEKPLQDLFYEEAKRHAEATVQKRSLTSIQFLAVQWMYLENRGIDRLAVSIMQEMIHQLKQFDKPGRAQKPRTRHGKERVSGAQRHLGYTSWAAFVTTTAATFAMRTRPMMKPPTKDKPPLCKGELGEAWLPYPRDNPPVFAHPNCHLHHLGALYEICYSISQCLFVDDKPQTNSVTRDTLEDLHRDLTIWYNSLSSCVEVSGVKAPHTLSVHAQYHWAVLVLSELNFTLQADDEDDATVALLVPVVRAQHTTSALAIADLVHLQSVYWGVDHIPISFLQPVNAALSVVIYDLDAAERKSSFVKLAVALHGLARRSVSAESMLRILRLKLRQLRLMSADDSEKLFKDANDHFQASLLSPTVGVAAAGEAAAFNESGGLEETYDMLLEKWNTFHLGAPSSSGSSSS</sequence>
<dbReference type="OrthoDB" id="2593732at2759"/>
<dbReference type="GO" id="GO:0008270">
    <property type="term" value="F:zinc ion binding"/>
    <property type="evidence" value="ECO:0007669"/>
    <property type="project" value="InterPro"/>
</dbReference>
<evidence type="ECO:0000256" key="2">
    <source>
        <dbReference type="ARBA" id="ARBA00023125"/>
    </source>
</evidence>
<dbReference type="GO" id="GO:0000981">
    <property type="term" value="F:DNA-binding transcription factor activity, RNA polymerase II-specific"/>
    <property type="evidence" value="ECO:0007669"/>
    <property type="project" value="InterPro"/>
</dbReference>
<protein>
    <recommendedName>
        <fullName evidence="6">Zn(2)-C6 fungal-type domain-containing protein</fullName>
    </recommendedName>
</protein>
<dbReference type="AlphaFoldDB" id="A0A0D2EN72"/>
<feature type="region of interest" description="Disordered" evidence="5">
    <location>
        <begin position="133"/>
        <end position="164"/>
    </location>
</feature>
<dbReference type="PROSITE" id="PS00463">
    <property type="entry name" value="ZN2_CY6_FUNGAL_1"/>
    <property type="match status" value="1"/>
</dbReference>